<dbReference type="PANTHER" id="PTHR31044">
    <property type="entry name" value="BETA-1,3 GLUCANASE"/>
    <property type="match status" value="1"/>
</dbReference>
<dbReference type="GO" id="GO:0005886">
    <property type="term" value="C:plasma membrane"/>
    <property type="evidence" value="ECO:0007669"/>
    <property type="project" value="UniProtKB-SubCell"/>
</dbReference>
<protein>
    <submittedName>
        <fullName evidence="12">Plasmodesmata callose-binding protein 3</fullName>
    </submittedName>
</protein>
<dbReference type="EMBL" id="BMAC01000293">
    <property type="protein sequence ID" value="GFP92845.1"/>
    <property type="molecule type" value="Genomic_DNA"/>
</dbReference>
<feature type="domain" description="X8" evidence="11">
    <location>
        <begin position="25"/>
        <end position="109"/>
    </location>
</feature>
<keyword evidence="3" id="KW-0336">GPI-anchor</keyword>
<evidence type="ECO:0000256" key="7">
    <source>
        <dbReference type="ARBA" id="ARBA00023180"/>
    </source>
</evidence>
<dbReference type="GO" id="GO:0009506">
    <property type="term" value="C:plasmodesma"/>
    <property type="evidence" value="ECO:0007669"/>
    <property type="project" value="UniProtKB-ARBA"/>
</dbReference>
<evidence type="ECO:0000256" key="3">
    <source>
        <dbReference type="ARBA" id="ARBA00022622"/>
    </source>
</evidence>
<sequence length="253" mass="26190">MAAAAEVVPLLLFLVFTFSGVGAATWCVVRSDASEQTLQTALDYACAAGADCAPIQSSGLCYLPNTLQAHASYAFNSYFQRRANAPGSCSFSGAATIATTDPSYGSCVYPSSPGNAGGTGALGGTSGGTTTPSTTPTITEPPPPPGTTTTPLYGGGVGPNPGMGPVIPDTPGKLSLLVVGCDVDIAFPRFSKKLSRRLVQIDVSRRFEPPVHGSNRRFGFGAAETSNRNRTVKTDVDRLRRGRSTASIHESRP</sequence>
<comment type="subcellular location">
    <subcellularLocation>
        <location evidence="1">Cell membrane</location>
        <topology evidence="1">Lipid-anchor</topology>
        <topology evidence="1">GPI-anchor</topology>
    </subcellularLocation>
</comment>
<dbReference type="Pfam" id="PF07983">
    <property type="entry name" value="X8"/>
    <property type="match status" value="1"/>
</dbReference>
<dbReference type="OrthoDB" id="417697at2759"/>
<accession>A0A830CCA7</accession>
<feature type="chain" id="PRO_5032833704" evidence="10">
    <location>
        <begin position="24"/>
        <end position="253"/>
    </location>
</feature>
<proteinExistence type="predicted"/>
<dbReference type="Gene3D" id="1.20.58.1040">
    <property type="match status" value="1"/>
</dbReference>
<keyword evidence="8" id="KW-0449">Lipoprotein</keyword>
<evidence type="ECO:0000256" key="4">
    <source>
        <dbReference type="ARBA" id="ARBA00022729"/>
    </source>
</evidence>
<keyword evidence="2" id="KW-1003">Cell membrane</keyword>
<dbReference type="GO" id="GO:0098552">
    <property type="term" value="C:side of membrane"/>
    <property type="evidence" value="ECO:0007669"/>
    <property type="project" value="UniProtKB-KW"/>
</dbReference>
<organism evidence="12 13">
    <name type="scientific">Phtheirospermum japonicum</name>
    <dbReference type="NCBI Taxonomy" id="374723"/>
    <lineage>
        <taxon>Eukaryota</taxon>
        <taxon>Viridiplantae</taxon>
        <taxon>Streptophyta</taxon>
        <taxon>Embryophyta</taxon>
        <taxon>Tracheophyta</taxon>
        <taxon>Spermatophyta</taxon>
        <taxon>Magnoliopsida</taxon>
        <taxon>eudicotyledons</taxon>
        <taxon>Gunneridae</taxon>
        <taxon>Pentapetalae</taxon>
        <taxon>asterids</taxon>
        <taxon>lamiids</taxon>
        <taxon>Lamiales</taxon>
        <taxon>Orobanchaceae</taxon>
        <taxon>Orobanchaceae incertae sedis</taxon>
        <taxon>Phtheirospermum</taxon>
    </lineage>
</organism>
<evidence type="ECO:0000256" key="1">
    <source>
        <dbReference type="ARBA" id="ARBA00004609"/>
    </source>
</evidence>
<evidence type="ECO:0000256" key="8">
    <source>
        <dbReference type="ARBA" id="ARBA00023288"/>
    </source>
</evidence>
<dbReference type="SMART" id="SM00768">
    <property type="entry name" value="X8"/>
    <property type="match status" value="1"/>
</dbReference>
<dbReference type="PANTHER" id="PTHR31044:SF47">
    <property type="entry name" value="CARBOHYDRATE-BINDING X8 DOMAIN SUPERFAMILY PROTEIN"/>
    <property type="match status" value="1"/>
</dbReference>
<evidence type="ECO:0000256" key="10">
    <source>
        <dbReference type="SAM" id="SignalP"/>
    </source>
</evidence>
<evidence type="ECO:0000259" key="11">
    <source>
        <dbReference type="SMART" id="SM00768"/>
    </source>
</evidence>
<keyword evidence="13" id="KW-1185">Reference proteome</keyword>
<feature type="compositionally biased region" description="Low complexity" evidence="9">
    <location>
        <begin position="128"/>
        <end position="138"/>
    </location>
</feature>
<feature type="signal peptide" evidence="10">
    <location>
        <begin position="1"/>
        <end position="23"/>
    </location>
</feature>
<evidence type="ECO:0000256" key="5">
    <source>
        <dbReference type="ARBA" id="ARBA00023136"/>
    </source>
</evidence>
<evidence type="ECO:0000313" key="13">
    <source>
        <dbReference type="Proteomes" id="UP000653305"/>
    </source>
</evidence>
<evidence type="ECO:0000256" key="2">
    <source>
        <dbReference type="ARBA" id="ARBA00022475"/>
    </source>
</evidence>
<keyword evidence="6" id="KW-1015">Disulfide bond</keyword>
<reference evidence="12" key="1">
    <citation type="submission" date="2020-07" db="EMBL/GenBank/DDBJ databases">
        <title>Ethylene signaling mediates host invasion by parasitic plants.</title>
        <authorList>
            <person name="Yoshida S."/>
        </authorList>
    </citation>
    <scope>NUCLEOTIDE SEQUENCE</scope>
    <source>
        <strain evidence="12">Okayama</strain>
    </source>
</reference>
<dbReference type="InterPro" id="IPR044788">
    <property type="entry name" value="X8_dom_prot"/>
</dbReference>
<name>A0A830CCA7_9LAMI</name>
<feature type="compositionally biased region" description="Gly residues" evidence="9">
    <location>
        <begin position="118"/>
        <end position="127"/>
    </location>
</feature>
<feature type="region of interest" description="Disordered" evidence="9">
    <location>
        <begin position="218"/>
        <end position="253"/>
    </location>
</feature>
<evidence type="ECO:0000313" key="12">
    <source>
        <dbReference type="EMBL" id="GFP92845.1"/>
    </source>
</evidence>
<dbReference type="FunFam" id="1.20.58.1040:FF:000001">
    <property type="entry name" value="Glucan endo-1,3-beta-glucosidase 4"/>
    <property type="match status" value="1"/>
</dbReference>
<keyword evidence="5" id="KW-0472">Membrane</keyword>
<dbReference type="Proteomes" id="UP000653305">
    <property type="component" value="Unassembled WGS sequence"/>
</dbReference>
<keyword evidence="7" id="KW-0325">Glycoprotein</keyword>
<comment type="caution">
    <text evidence="12">The sequence shown here is derived from an EMBL/GenBank/DDBJ whole genome shotgun (WGS) entry which is preliminary data.</text>
</comment>
<keyword evidence="4 10" id="KW-0732">Signal</keyword>
<feature type="region of interest" description="Disordered" evidence="9">
    <location>
        <begin position="118"/>
        <end position="158"/>
    </location>
</feature>
<evidence type="ECO:0000256" key="6">
    <source>
        <dbReference type="ARBA" id="ARBA00023157"/>
    </source>
</evidence>
<feature type="compositionally biased region" description="Polar residues" evidence="9">
    <location>
        <begin position="244"/>
        <end position="253"/>
    </location>
</feature>
<evidence type="ECO:0000256" key="9">
    <source>
        <dbReference type="SAM" id="MobiDB-lite"/>
    </source>
</evidence>
<dbReference type="AlphaFoldDB" id="A0A830CCA7"/>
<dbReference type="InterPro" id="IPR012946">
    <property type="entry name" value="X8"/>
</dbReference>
<gene>
    <name evidence="12" type="ORF">PHJA_001428800</name>
</gene>